<keyword evidence="2" id="KW-0902">Two-component regulatory system</keyword>
<dbReference type="PANTHER" id="PTHR43214:SF43">
    <property type="entry name" value="TWO-COMPONENT RESPONSE REGULATOR"/>
    <property type="match status" value="1"/>
</dbReference>
<evidence type="ECO:0000259" key="8">
    <source>
        <dbReference type="PROSITE" id="PS50110"/>
    </source>
</evidence>
<dbReference type="SUPFAM" id="SSF52172">
    <property type="entry name" value="CheY-like"/>
    <property type="match status" value="1"/>
</dbReference>
<dbReference type="GO" id="GO:0003677">
    <property type="term" value="F:DNA binding"/>
    <property type="evidence" value="ECO:0007669"/>
    <property type="project" value="UniProtKB-KW"/>
</dbReference>
<dbReference type="InterPro" id="IPR000792">
    <property type="entry name" value="Tscrpt_reg_LuxR_C"/>
</dbReference>
<dbReference type="InterPro" id="IPR036388">
    <property type="entry name" value="WH-like_DNA-bd_sf"/>
</dbReference>
<dbReference type="GO" id="GO:0006355">
    <property type="term" value="P:regulation of DNA-templated transcription"/>
    <property type="evidence" value="ECO:0007669"/>
    <property type="project" value="InterPro"/>
</dbReference>
<dbReference type="PROSITE" id="PS50043">
    <property type="entry name" value="HTH_LUXR_2"/>
    <property type="match status" value="1"/>
</dbReference>
<dbReference type="Pfam" id="PF00196">
    <property type="entry name" value="GerE"/>
    <property type="match status" value="1"/>
</dbReference>
<dbReference type="AlphaFoldDB" id="A0AAW9NGX5"/>
<accession>A0AAW9NGX5</accession>
<dbReference type="PROSITE" id="PS50110">
    <property type="entry name" value="RESPONSE_REGULATORY"/>
    <property type="match status" value="1"/>
</dbReference>
<feature type="modified residue" description="4-aspartylphosphate" evidence="6">
    <location>
        <position position="55"/>
    </location>
</feature>
<evidence type="ECO:0000256" key="1">
    <source>
        <dbReference type="ARBA" id="ARBA00022553"/>
    </source>
</evidence>
<dbReference type="PROSITE" id="PS00622">
    <property type="entry name" value="HTH_LUXR_1"/>
    <property type="match status" value="1"/>
</dbReference>
<protein>
    <submittedName>
        <fullName evidence="9">Response regulator transcription factor</fullName>
    </submittedName>
</protein>
<evidence type="ECO:0000313" key="10">
    <source>
        <dbReference type="Proteomes" id="UP001344888"/>
    </source>
</evidence>
<keyword evidence="3" id="KW-0805">Transcription regulation</keyword>
<dbReference type="Gene3D" id="1.10.10.10">
    <property type="entry name" value="Winged helix-like DNA-binding domain superfamily/Winged helix DNA-binding domain"/>
    <property type="match status" value="1"/>
</dbReference>
<dbReference type="PRINTS" id="PR00038">
    <property type="entry name" value="HTHLUXR"/>
</dbReference>
<evidence type="ECO:0000256" key="3">
    <source>
        <dbReference type="ARBA" id="ARBA00023015"/>
    </source>
</evidence>
<dbReference type="CDD" id="cd06170">
    <property type="entry name" value="LuxR_C_like"/>
    <property type="match status" value="1"/>
</dbReference>
<dbReference type="Gene3D" id="3.40.50.2300">
    <property type="match status" value="1"/>
</dbReference>
<dbReference type="InterPro" id="IPR039420">
    <property type="entry name" value="WalR-like"/>
</dbReference>
<keyword evidence="1 6" id="KW-0597">Phosphoprotein</keyword>
<evidence type="ECO:0000256" key="6">
    <source>
        <dbReference type="PROSITE-ProRule" id="PRU00169"/>
    </source>
</evidence>
<dbReference type="SMART" id="SM00421">
    <property type="entry name" value="HTH_LUXR"/>
    <property type="match status" value="1"/>
</dbReference>
<gene>
    <name evidence="9" type="ORF">P9B03_05210</name>
</gene>
<evidence type="ECO:0000259" key="7">
    <source>
        <dbReference type="PROSITE" id="PS50043"/>
    </source>
</evidence>
<dbReference type="EMBL" id="JARSFG010000007">
    <property type="protein sequence ID" value="MEC1177874.1"/>
    <property type="molecule type" value="Genomic_DNA"/>
</dbReference>
<sequence length="198" mass="22066">MGMNVLLVDDHVLLLESLKTIVETDPNIQVVAAIADPSSLLEEVQRLKPDIILMDIRLKSHNGLTLTKEILQQLPDMKIIILSGYDDDAYIHAAQNAGARGFVKKEQSNEELLTIVKAVYEGATHFPYFEASLLTPKEREVLQLVAWDQTNEMISKELAMSKRTVENHISSILRKLHVDTRLGAAVTGIEQGLVSAKR</sequence>
<reference evidence="9 10" key="1">
    <citation type="submission" date="2023-03" db="EMBL/GenBank/DDBJ databases">
        <title>Bacillus Genome Sequencing.</title>
        <authorList>
            <person name="Dunlap C."/>
        </authorList>
    </citation>
    <scope>NUCLEOTIDE SEQUENCE [LARGE SCALE GENOMIC DNA]</scope>
    <source>
        <strain evidence="9 10">B-59205</strain>
    </source>
</reference>
<dbReference type="InterPro" id="IPR011006">
    <property type="entry name" value="CheY-like_superfamily"/>
</dbReference>
<dbReference type="InterPro" id="IPR016032">
    <property type="entry name" value="Sig_transdc_resp-reg_C-effctor"/>
</dbReference>
<evidence type="ECO:0000256" key="5">
    <source>
        <dbReference type="ARBA" id="ARBA00023163"/>
    </source>
</evidence>
<keyword evidence="4" id="KW-0238">DNA-binding</keyword>
<evidence type="ECO:0000256" key="2">
    <source>
        <dbReference type="ARBA" id="ARBA00023012"/>
    </source>
</evidence>
<dbReference type="Pfam" id="PF00072">
    <property type="entry name" value="Response_reg"/>
    <property type="match status" value="1"/>
</dbReference>
<organism evidence="9 10">
    <name type="scientific">Metasolibacillus meyeri</name>
    <dbReference type="NCBI Taxonomy" id="1071052"/>
    <lineage>
        <taxon>Bacteria</taxon>
        <taxon>Bacillati</taxon>
        <taxon>Bacillota</taxon>
        <taxon>Bacilli</taxon>
        <taxon>Bacillales</taxon>
        <taxon>Caryophanaceae</taxon>
        <taxon>Metasolibacillus</taxon>
    </lineage>
</organism>
<keyword evidence="10" id="KW-1185">Reference proteome</keyword>
<proteinExistence type="predicted"/>
<comment type="caution">
    <text evidence="9">The sequence shown here is derived from an EMBL/GenBank/DDBJ whole genome shotgun (WGS) entry which is preliminary data.</text>
</comment>
<dbReference type="InterPro" id="IPR058245">
    <property type="entry name" value="NreC/VraR/RcsB-like_REC"/>
</dbReference>
<feature type="domain" description="HTH luxR-type" evidence="7">
    <location>
        <begin position="127"/>
        <end position="192"/>
    </location>
</feature>
<name>A0AAW9NGX5_9BACL</name>
<keyword evidence="5" id="KW-0804">Transcription</keyword>
<dbReference type="Proteomes" id="UP001344888">
    <property type="component" value="Unassembled WGS sequence"/>
</dbReference>
<dbReference type="SMART" id="SM00448">
    <property type="entry name" value="REC"/>
    <property type="match status" value="1"/>
</dbReference>
<dbReference type="CDD" id="cd17535">
    <property type="entry name" value="REC_NarL-like"/>
    <property type="match status" value="1"/>
</dbReference>
<evidence type="ECO:0000256" key="4">
    <source>
        <dbReference type="ARBA" id="ARBA00023125"/>
    </source>
</evidence>
<feature type="domain" description="Response regulatory" evidence="8">
    <location>
        <begin position="4"/>
        <end position="120"/>
    </location>
</feature>
<dbReference type="RefSeq" id="WP_326122360.1">
    <property type="nucleotide sequence ID" value="NZ_JARSFG010000007.1"/>
</dbReference>
<dbReference type="GO" id="GO:0000160">
    <property type="term" value="P:phosphorelay signal transduction system"/>
    <property type="evidence" value="ECO:0007669"/>
    <property type="project" value="UniProtKB-KW"/>
</dbReference>
<dbReference type="PANTHER" id="PTHR43214">
    <property type="entry name" value="TWO-COMPONENT RESPONSE REGULATOR"/>
    <property type="match status" value="1"/>
</dbReference>
<dbReference type="SUPFAM" id="SSF46894">
    <property type="entry name" value="C-terminal effector domain of the bipartite response regulators"/>
    <property type="match status" value="1"/>
</dbReference>
<evidence type="ECO:0000313" key="9">
    <source>
        <dbReference type="EMBL" id="MEC1177874.1"/>
    </source>
</evidence>
<dbReference type="InterPro" id="IPR001789">
    <property type="entry name" value="Sig_transdc_resp-reg_receiver"/>
</dbReference>